<dbReference type="AlphaFoldDB" id="A0A1I1WAY8"/>
<dbReference type="Proteomes" id="UP000198716">
    <property type="component" value="Unassembled WGS sequence"/>
</dbReference>
<dbReference type="EMBL" id="FOMZ01000005">
    <property type="protein sequence ID" value="SFD90573.1"/>
    <property type="molecule type" value="Genomic_DNA"/>
</dbReference>
<keyword evidence="2" id="KW-1185">Reference proteome</keyword>
<sequence length="91" mass="10005">MLFPRGLVCVVLAATEADHRYSQTPRLHAIERHPGEYTASWVLSLCHVYLGLGEMAAITAPEADPELCSQCCSMIAWSGLRGRVVRHAVAR</sequence>
<organism evidence="1 2">
    <name type="scientific">Actinopolyspora alba</name>
    <dbReference type="NCBI Taxonomy" id="673379"/>
    <lineage>
        <taxon>Bacteria</taxon>
        <taxon>Bacillati</taxon>
        <taxon>Actinomycetota</taxon>
        <taxon>Actinomycetes</taxon>
        <taxon>Actinopolysporales</taxon>
        <taxon>Actinopolysporaceae</taxon>
        <taxon>Actinopolyspora</taxon>
        <taxon>Actinopolyspora alba group</taxon>
    </lineage>
</organism>
<gene>
    <name evidence="1" type="ORF">SAMN04487819_10514</name>
</gene>
<proteinExistence type="predicted"/>
<evidence type="ECO:0000313" key="1">
    <source>
        <dbReference type="EMBL" id="SFD90573.1"/>
    </source>
</evidence>
<evidence type="ECO:0000313" key="2">
    <source>
        <dbReference type="Proteomes" id="UP000198716"/>
    </source>
</evidence>
<name>A0A1I1WAY8_9ACTN</name>
<accession>A0A1I1WAY8</accession>
<reference evidence="2" key="1">
    <citation type="submission" date="2016-10" db="EMBL/GenBank/DDBJ databases">
        <authorList>
            <person name="Varghese N."/>
            <person name="Submissions S."/>
        </authorList>
    </citation>
    <scope>NUCLEOTIDE SEQUENCE [LARGE SCALE GENOMIC DNA]</scope>
    <source>
        <strain evidence="2">DSM 45004</strain>
    </source>
</reference>
<protein>
    <submittedName>
        <fullName evidence="1">Uncharacterized protein</fullName>
    </submittedName>
</protein>